<reference evidence="2" key="1">
    <citation type="submission" date="2018-02" db="EMBL/GenBank/DDBJ databases">
        <title>Rhizophora mucronata_Transcriptome.</title>
        <authorList>
            <person name="Meera S.P."/>
            <person name="Sreeshan A."/>
            <person name="Augustine A."/>
        </authorList>
    </citation>
    <scope>NUCLEOTIDE SEQUENCE</scope>
    <source>
        <tissue evidence="2">Leaf</tissue>
    </source>
</reference>
<dbReference type="EMBL" id="GGEC01006651">
    <property type="protein sequence ID" value="MBW87134.1"/>
    <property type="molecule type" value="Transcribed_RNA"/>
</dbReference>
<protein>
    <submittedName>
        <fullName evidence="2">Uncharacterized protein</fullName>
    </submittedName>
</protein>
<evidence type="ECO:0000256" key="1">
    <source>
        <dbReference type="SAM" id="Phobius"/>
    </source>
</evidence>
<keyword evidence="1" id="KW-1133">Transmembrane helix</keyword>
<keyword evidence="1" id="KW-0472">Membrane</keyword>
<organism evidence="2">
    <name type="scientific">Rhizophora mucronata</name>
    <name type="common">Asiatic mangrove</name>
    <dbReference type="NCBI Taxonomy" id="61149"/>
    <lineage>
        <taxon>Eukaryota</taxon>
        <taxon>Viridiplantae</taxon>
        <taxon>Streptophyta</taxon>
        <taxon>Embryophyta</taxon>
        <taxon>Tracheophyta</taxon>
        <taxon>Spermatophyta</taxon>
        <taxon>Magnoliopsida</taxon>
        <taxon>eudicotyledons</taxon>
        <taxon>Gunneridae</taxon>
        <taxon>Pentapetalae</taxon>
        <taxon>rosids</taxon>
        <taxon>fabids</taxon>
        <taxon>Malpighiales</taxon>
        <taxon>Rhizophoraceae</taxon>
        <taxon>Rhizophora</taxon>
    </lineage>
</organism>
<sequence length="40" mass="4926">MHWPNSWMEFMPQFSITLSHLYFSYLSLVLYILIALYNRV</sequence>
<accession>A0A2P2J0X0</accession>
<dbReference type="AlphaFoldDB" id="A0A2P2J0X0"/>
<feature type="transmembrane region" description="Helical" evidence="1">
    <location>
        <begin position="20"/>
        <end position="37"/>
    </location>
</feature>
<keyword evidence="1" id="KW-0812">Transmembrane</keyword>
<name>A0A2P2J0X0_RHIMU</name>
<evidence type="ECO:0000313" key="2">
    <source>
        <dbReference type="EMBL" id="MBW87134.1"/>
    </source>
</evidence>
<proteinExistence type="predicted"/>